<feature type="transmembrane region" description="Helical" evidence="9">
    <location>
        <begin position="200"/>
        <end position="216"/>
    </location>
</feature>
<reference evidence="11 12" key="1">
    <citation type="submission" date="2017-07" db="EMBL/GenBank/DDBJ databases">
        <title>Leptospira spp. isolated from tropical soils.</title>
        <authorList>
            <person name="Thibeaux R."/>
            <person name="Iraola G."/>
            <person name="Ferres I."/>
            <person name="Bierque E."/>
            <person name="Girault D."/>
            <person name="Soupe-Gilbert M.-E."/>
            <person name="Picardeau M."/>
            <person name="Goarant C."/>
        </authorList>
    </citation>
    <scope>NUCLEOTIDE SEQUENCE [LARGE SCALE GENOMIC DNA]</scope>
    <source>
        <strain evidence="11 12">FH2-B-A1</strain>
    </source>
</reference>
<keyword evidence="7 9" id="KW-0811">Translocation</keyword>
<dbReference type="GO" id="GO:0006605">
    <property type="term" value="P:protein targeting"/>
    <property type="evidence" value="ECO:0007669"/>
    <property type="project" value="UniProtKB-UniRule"/>
</dbReference>
<keyword evidence="5 9" id="KW-0653">Protein transport</keyword>
<dbReference type="OrthoDB" id="9805019at2"/>
<dbReference type="HAMAP" id="MF_01464_B">
    <property type="entry name" value="SecF_B"/>
    <property type="match status" value="1"/>
</dbReference>
<accession>A0A2N0AN72</accession>
<keyword evidence="8 9" id="KW-0472">Membrane</keyword>
<evidence type="ECO:0000313" key="12">
    <source>
        <dbReference type="Proteomes" id="UP000232145"/>
    </source>
</evidence>
<comment type="subcellular location">
    <subcellularLocation>
        <location evidence="1 9">Cell membrane</location>
        <topology evidence="1 9">Multi-pass membrane protein</topology>
    </subcellularLocation>
</comment>
<evidence type="ECO:0000256" key="9">
    <source>
        <dbReference type="HAMAP-Rule" id="MF_01464"/>
    </source>
</evidence>
<evidence type="ECO:0000259" key="10">
    <source>
        <dbReference type="Pfam" id="PF02355"/>
    </source>
</evidence>
<dbReference type="GO" id="GO:0065002">
    <property type="term" value="P:intracellular protein transmembrane transport"/>
    <property type="evidence" value="ECO:0007669"/>
    <property type="project" value="UniProtKB-UniRule"/>
</dbReference>
<evidence type="ECO:0000313" key="11">
    <source>
        <dbReference type="EMBL" id="PJZ85733.1"/>
    </source>
</evidence>
<sequence>MRNINFTKYKYFTLSFSFLAIVFGFVVTFAKYGGFAHSLDFNGGLRTVVELPADKTRSDLDGYFQSKNIEAVVILLEKDKNIYQLDIGLGSLDTIETLYKEIPEENRESSTSAIDRFVQLVRYEYKLPKEKILSADQVGAVVGGELTEVGITLLLTTLAIILLYLSIRSQFKFALASSIALVHDILMTLALIGFLQIKPSVPIIAALLTLLGYSINDKIVVFDRIRENAHGKDNLALSNIINVSITQTLGRTINTSFTTMISVVAIIVGGAVELYDFAFILLFGVIVGTYSSIYIAAPISEIYDQLRKKKFA</sequence>
<feature type="domain" description="Protein export membrane protein SecD/SecF C-terminal" evidence="10">
    <location>
        <begin position="129"/>
        <end position="302"/>
    </location>
</feature>
<keyword evidence="3 9" id="KW-1003">Cell membrane</keyword>
<feature type="transmembrane region" description="Helical" evidence="9">
    <location>
        <begin position="174"/>
        <end position="194"/>
    </location>
</feature>
<name>A0A2N0AN72_9LEPT</name>
<protein>
    <recommendedName>
        <fullName evidence="9">Protein-export membrane protein SecF</fullName>
    </recommendedName>
</protein>
<dbReference type="AlphaFoldDB" id="A0A2N0AN72"/>
<dbReference type="SUPFAM" id="SSF82866">
    <property type="entry name" value="Multidrug efflux transporter AcrB transmembrane domain"/>
    <property type="match status" value="1"/>
</dbReference>
<comment type="subunit">
    <text evidence="9">Forms a complex with SecD. Part of the essential Sec protein translocation apparatus which comprises SecA, SecYEG and auxiliary proteins SecDF. Other proteins may also be involved.</text>
</comment>
<dbReference type="InterPro" id="IPR055344">
    <property type="entry name" value="SecD_SecF_C_bact"/>
</dbReference>
<dbReference type="InterPro" id="IPR022645">
    <property type="entry name" value="SecD/SecF_bac"/>
</dbReference>
<dbReference type="InterPro" id="IPR048634">
    <property type="entry name" value="SecD_SecF_C"/>
</dbReference>
<evidence type="ECO:0000256" key="5">
    <source>
        <dbReference type="ARBA" id="ARBA00022927"/>
    </source>
</evidence>
<dbReference type="InterPro" id="IPR022813">
    <property type="entry name" value="SecD/SecF_arch_bac"/>
</dbReference>
<evidence type="ECO:0000256" key="6">
    <source>
        <dbReference type="ARBA" id="ARBA00022989"/>
    </source>
</evidence>
<feature type="transmembrane region" description="Helical" evidence="9">
    <location>
        <begin position="12"/>
        <end position="32"/>
    </location>
</feature>
<dbReference type="Pfam" id="PF02355">
    <property type="entry name" value="SecD_SecF_C"/>
    <property type="match status" value="1"/>
</dbReference>
<evidence type="ECO:0000256" key="7">
    <source>
        <dbReference type="ARBA" id="ARBA00023010"/>
    </source>
</evidence>
<gene>
    <name evidence="9 11" type="primary">secF</name>
    <name evidence="11" type="ORF">CH364_05890</name>
</gene>
<dbReference type="PANTHER" id="PTHR30081">
    <property type="entry name" value="PROTEIN-EXPORT MEMBRANE PROTEIN SEC"/>
    <property type="match status" value="1"/>
</dbReference>
<evidence type="ECO:0000256" key="4">
    <source>
        <dbReference type="ARBA" id="ARBA00022692"/>
    </source>
</evidence>
<comment type="function">
    <text evidence="9">Part of the Sec protein translocase complex. Interacts with the SecYEG preprotein conducting channel. SecDF uses the proton motive force (PMF) to complete protein translocation after the ATP-dependent function of SecA.</text>
</comment>
<dbReference type="EMBL" id="NPDX01000001">
    <property type="protein sequence ID" value="PJZ85733.1"/>
    <property type="molecule type" value="Genomic_DNA"/>
</dbReference>
<keyword evidence="12" id="KW-1185">Reference proteome</keyword>
<dbReference type="RefSeq" id="WP_100742621.1">
    <property type="nucleotide sequence ID" value="NZ_NPDW01000001.1"/>
</dbReference>
<dbReference type="NCBIfam" id="TIGR00916">
    <property type="entry name" value="2A0604s01"/>
    <property type="match status" value="1"/>
</dbReference>
<evidence type="ECO:0000256" key="2">
    <source>
        <dbReference type="ARBA" id="ARBA00022448"/>
    </source>
</evidence>
<evidence type="ECO:0000256" key="3">
    <source>
        <dbReference type="ARBA" id="ARBA00022475"/>
    </source>
</evidence>
<feature type="transmembrane region" description="Helical" evidence="9">
    <location>
        <begin position="149"/>
        <end position="167"/>
    </location>
</feature>
<dbReference type="InterPro" id="IPR005665">
    <property type="entry name" value="SecF_bac"/>
</dbReference>
<dbReference type="GO" id="GO:0005886">
    <property type="term" value="C:plasma membrane"/>
    <property type="evidence" value="ECO:0007669"/>
    <property type="project" value="UniProtKB-SubCell"/>
</dbReference>
<evidence type="ECO:0000256" key="8">
    <source>
        <dbReference type="ARBA" id="ARBA00023136"/>
    </source>
</evidence>
<keyword evidence="4 9" id="KW-0812">Transmembrane</keyword>
<keyword evidence="6 9" id="KW-1133">Transmembrane helix</keyword>
<dbReference type="Proteomes" id="UP000232145">
    <property type="component" value="Unassembled WGS sequence"/>
</dbReference>
<comment type="caution">
    <text evidence="11">The sequence shown here is derived from an EMBL/GenBank/DDBJ whole genome shotgun (WGS) entry which is preliminary data.</text>
</comment>
<dbReference type="GO" id="GO:0043952">
    <property type="term" value="P:protein transport by the Sec complex"/>
    <property type="evidence" value="ECO:0007669"/>
    <property type="project" value="UniProtKB-UniRule"/>
</dbReference>
<dbReference type="NCBIfam" id="TIGR00966">
    <property type="entry name" value="transloc_SecF"/>
    <property type="match status" value="1"/>
</dbReference>
<dbReference type="Gene3D" id="1.20.1640.10">
    <property type="entry name" value="Multidrug efflux transporter AcrB transmembrane domain"/>
    <property type="match status" value="1"/>
</dbReference>
<evidence type="ECO:0000256" key="1">
    <source>
        <dbReference type="ARBA" id="ARBA00004651"/>
    </source>
</evidence>
<dbReference type="PANTHER" id="PTHR30081:SF8">
    <property type="entry name" value="PROTEIN TRANSLOCASE SUBUNIT SECF"/>
    <property type="match status" value="1"/>
</dbReference>
<dbReference type="GO" id="GO:0015450">
    <property type="term" value="F:protein-transporting ATPase activity"/>
    <property type="evidence" value="ECO:0007669"/>
    <property type="project" value="InterPro"/>
</dbReference>
<feature type="transmembrane region" description="Helical" evidence="9">
    <location>
        <begin position="278"/>
        <end position="300"/>
    </location>
</feature>
<feature type="transmembrane region" description="Helical" evidence="9">
    <location>
        <begin position="253"/>
        <end position="272"/>
    </location>
</feature>
<organism evidence="11 12">
    <name type="scientific">Leptospira harrisiae</name>
    <dbReference type="NCBI Taxonomy" id="2023189"/>
    <lineage>
        <taxon>Bacteria</taxon>
        <taxon>Pseudomonadati</taxon>
        <taxon>Spirochaetota</taxon>
        <taxon>Spirochaetia</taxon>
        <taxon>Leptospirales</taxon>
        <taxon>Leptospiraceae</taxon>
        <taxon>Leptospira</taxon>
    </lineage>
</organism>
<comment type="similarity">
    <text evidence="9">Belongs to the SecD/SecF family. SecF subfamily.</text>
</comment>
<keyword evidence="2 9" id="KW-0813">Transport</keyword>
<proteinExistence type="inferred from homology"/>
<dbReference type="PRINTS" id="PR01755">
    <property type="entry name" value="SECFTRNLCASE"/>
</dbReference>